<organism evidence="17 18">
    <name type="scientific">Candolleomyces eurysporus</name>
    <dbReference type="NCBI Taxonomy" id="2828524"/>
    <lineage>
        <taxon>Eukaryota</taxon>
        <taxon>Fungi</taxon>
        <taxon>Dikarya</taxon>
        <taxon>Basidiomycota</taxon>
        <taxon>Agaricomycotina</taxon>
        <taxon>Agaricomycetes</taxon>
        <taxon>Agaricomycetidae</taxon>
        <taxon>Agaricales</taxon>
        <taxon>Agaricineae</taxon>
        <taxon>Psathyrellaceae</taxon>
        <taxon>Candolleomyces</taxon>
    </lineage>
</organism>
<dbReference type="PROSITE" id="PS00108">
    <property type="entry name" value="PROTEIN_KINASE_ST"/>
    <property type="match status" value="1"/>
</dbReference>
<dbReference type="Proteomes" id="UP001140091">
    <property type="component" value="Unassembled WGS sequence"/>
</dbReference>
<dbReference type="InterPro" id="IPR000719">
    <property type="entry name" value="Prot_kinase_dom"/>
</dbReference>
<dbReference type="PROSITE" id="PS50011">
    <property type="entry name" value="PROTEIN_KINASE_DOM"/>
    <property type="match status" value="1"/>
</dbReference>
<dbReference type="InterPro" id="IPR051931">
    <property type="entry name" value="PAK3-like"/>
</dbReference>
<name>A0A9W8JBZ3_9AGAR</name>
<dbReference type="CDD" id="cd02440">
    <property type="entry name" value="AdoMet_MTases"/>
    <property type="match status" value="1"/>
</dbReference>
<feature type="compositionally biased region" description="Low complexity" evidence="14">
    <location>
        <begin position="424"/>
        <end position="446"/>
    </location>
</feature>
<dbReference type="EMBL" id="JANBPK010000792">
    <property type="protein sequence ID" value="KAJ2931905.1"/>
    <property type="molecule type" value="Genomic_DNA"/>
</dbReference>
<dbReference type="Gene3D" id="1.10.510.10">
    <property type="entry name" value="Transferase(Phosphotransferase) domain 1"/>
    <property type="match status" value="1"/>
</dbReference>
<dbReference type="InterPro" id="IPR056743">
    <property type="entry name" value="TRM5-TYW2-like_MTfase"/>
</dbReference>
<reference evidence="17" key="1">
    <citation type="submission" date="2022-06" db="EMBL/GenBank/DDBJ databases">
        <title>Genome Sequence of Candolleomyces eurysporus.</title>
        <authorList>
            <person name="Buettner E."/>
        </authorList>
    </citation>
    <scope>NUCLEOTIDE SEQUENCE</scope>
    <source>
        <strain evidence="17">VTCC 930004</strain>
    </source>
</reference>
<keyword evidence="7" id="KW-0819">tRNA processing</keyword>
<keyword evidence="8 13" id="KW-0547">Nucleotide-binding</keyword>
<accession>A0A9W8JBZ3</accession>
<evidence type="ECO:0000313" key="18">
    <source>
        <dbReference type="Proteomes" id="UP001140091"/>
    </source>
</evidence>
<evidence type="ECO:0000313" key="17">
    <source>
        <dbReference type="EMBL" id="KAJ2931905.1"/>
    </source>
</evidence>
<evidence type="ECO:0000256" key="5">
    <source>
        <dbReference type="ARBA" id="ARBA00022679"/>
    </source>
</evidence>
<protein>
    <recommendedName>
        <fullName evidence="19">M1G-methyltransferase</fullName>
    </recommendedName>
</protein>
<feature type="binding site" evidence="13">
    <location>
        <position position="548"/>
    </location>
    <ligand>
        <name>ATP</name>
        <dbReference type="ChEBI" id="CHEBI:30616"/>
    </ligand>
</feature>
<keyword evidence="11" id="KW-0539">Nucleus</keyword>
<dbReference type="PROSITE" id="PS00107">
    <property type="entry name" value="PROTEIN_KINASE_ATP"/>
    <property type="match status" value="1"/>
</dbReference>
<feature type="domain" description="SAM-dependent methyltransferase TRM5/TYW2-type" evidence="16">
    <location>
        <begin position="134"/>
        <end position="471"/>
    </location>
</feature>
<sequence length="791" mass="88319">MTRHLYLDIDPPAYTGSREHLDRDVFQKKLSVLGARVQPEKVGKFLKASPLKQALLDIPKVHTVVPDQDGINRLVLLRVNQESDIPPEALSYIQNESNGLASHTIDLNYGYWTAEEILHAFLPEELREGAPTGFAMVGHIAHVNLNNEYLPYKHIIGQLILDKNTRVRTVVNKLNNINSQFRFFEMELLAGEPDYVVEHHESDCRFTFDFTKVYWNSRLHTEHERLVHMFKPEEVVADVFAGVGPFAAPAAKKGCAVLANDLNPESAKYLAINVTNNRVADLVRVTCEDGREFIQKSVGRVWSEPFAPYSGPKPSRVQEEKERRRLQKLRAEGQPLPETVEVEVKPEQLRRRVSHFVMNLPDSAIQFLDAFRGILSDADPNMREAYEAMPMIHCHCFTREGEPDKAEADIRRAKADAARPGLGPPSKSSPATTAPATQPASGPAGALEGPPPVLPLQPKKVQIQQQEKPVKPAPAAAGVAAAAAALEKPKEKRISTMTEVQIMEKLRQVVSDEDPKLIYSKIKKVGQGASGHVYVAKEIATGKKVAIKEMDLSHQPRKELIVNEILVMKESQHPNIVNFLNSYLVKNSELWVVMEYMEGGALTDIIENNTLVEDQISSICLETCRGLKHLHSQSIIHRDIKSDNVLLDAQGRVKITDFGFCAKLTDQKSKRATMVGTPYWMAPEVVKQKEYGAKVDIWSLGIMAIEMIENEPPYLDEEPLKALYLIATNGTPTLKKPEALSRELKSFLAVCLCVDVGSRATADELLEHEFLQKACALSGLAPLLRFKTKQP</sequence>
<keyword evidence="10" id="KW-0496">Mitochondrion</keyword>
<dbReference type="FunFam" id="1.10.510.10:FF:000139">
    <property type="entry name" value="Non-specific serine/threonine protein kinase"/>
    <property type="match status" value="1"/>
</dbReference>
<dbReference type="PROSITE" id="PS51684">
    <property type="entry name" value="SAM_MT_TRM5_TYW2"/>
    <property type="match status" value="1"/>
</dbReference>
<dbReference type="PANTHER" id="PTHR45832">
    <property type="entry name" value="SERINE/THREONINE-PROTEIN KINASE SAMKA-RELATED-RELATED"/>
    <property type="match status" value="1"/>
</dbReference>
<keyword evidence="9 13" id="KW-0067">ATP-binding</keyword>
<dbReference type="SUPFAM" id="SSF53335">
    <property type="entry name" value="S-adenosyl-L-methionine-dependent methyltransferases"/>
    <property type="match status" value="1"/>
</dbReference>
<evidence type="ECO:0000256" key="13">
    <source>
        <dbReference type="PROSITE-ProRule" id="PRU10141"/>
    </source>
</evidence>
<comment type="catalytic activity">
    <reaction evidence="12">
        <text>guanosine(37) in tRNA + S-adenosyl-L-methionine = N(1)-methylguanosine(37) in tRNA + S-adenosyl-L-homocysteine + H(+)</text>
        <dbReference type="Rhea" id="RHEA:36899"/>
        <dbReference type="Rhea" id="RHEA-COMP:10145"/>
        <dbReference type="Rhea" id="RHEA-COMP:10147"/>
        <dbReference type="ChEBI" id="CHEBI:15378"/>
        <dbReference type="ChEBI" id="CHEBI:57856"/>
        <dbReference type="ChEBI" id="CHEBI:59789"/>
        <dbReference type="ChEBI" id="CHEBI:73542"/>
        <dbReference type="ChEBI" id="CHEBI:74269"/>
        <dbReference type="EC" id="2.1.1.228"/>
    </reaction>
</comment>
<evidence type="ECO:0000256" key="3">
    <source>
        <dbReference type="ARBA" id="ARBA00022490"/>
    </source>
</evidence>
<keyword evidence="4" id="KW-0489">Methyltransferase</keyword>
<dbReference type="Gene3D" id="3.40.50.150">
    <property type="entry name" value="Vaccinia Virus protein VP39"/>
    <property type="match status" value="1"/>
</dbReference>
<evidence type="ECO:0008006" key="19">
    <source>
        <dbReference type="Google" id="ProtNLM"/>
    </source>
</evidence>
<keyword evidence="5" id="KW-0808">Transferase</keyword>
<dbReference type="InterPro" id="IPR008271">
    <property type="entry name" value="Ser/Thr_kinase_AS"/>
</dbReference>
<comment type="caution">
    <text evidence="17">The sequence shown here is derived from an EMBL/GenBank/DDBJ whole genome shotgun (WGS) entry which is preliminary data.</text>
</comment>
<dbReference type="InterPro" id="IPR029063">
    <property type="entry name" value="SAM-dependent_MTases_sf"/>
</dbReference>
<gene>
    <name evidence="17" type="ORF">H1R20_g5198</name>
</gene>
<dbReference type="InterPro" id="IPR017441">
    <property type="entry name" value="Protein_kinase_ATP_BS"/>
</dbReference>
<dbReference type="HAMAP" id="MF_03152">
    <property type="entry name" value="TRM5"/>
    <property type="match status" value="1"/>
</dbReference>
<dbReference type="SUPFAM" id="SSF56112">
    <property type="entry name" value="Protein kinase-like (PK-like)"/>
    <property type="match status" value="1"/>
</dbReference>
<dbReference type="Pfam" id="PF25133">
    <property type="entry name" value="TYW2_N_2"/>
    <property type="match status" value="1"/>
</dbReference>
<evidence type="ECO:0000256" key="4">
    <source>
        <dbReference type="ARBA" id="ARBA00022603"/>
    </source>
</evidence>
<evidence type="ECO:0000256" key="9">
    <source>
        <dbReference type="ARBA" id="ARBA00022840"/>
    </source>
</evidence>
<dbReference type="Gene3D" id="3.30.200.20">
    <property type="entry name" value="Phosphorylase Kinase, domain 1"/>
    <property type="match status" value="1"/>
</dbReference>
<dbReference type="InterPro" id="IPR025792">
    <property type="entry name" value="tRNA_Gua_MeTrfase_euk"/>
</dbReference>
<evidence type="ECO:0000256" key="10">
    <source>
        <dbReference type="ARBA" id="ARBA00023128"/>
    </source>
</evidence>
<evidence type="ECO:0000256" key="14">
    <source>
        <dbReference type="SAM" id="MobiDB-lite"/>
    </source>
</evidence>
<evidence type="ECO:0000259" key="15">
    <source>
        <dbReference type="PROSITE" id="PS50011"/>
    </source>
</evidence>
<feature type="non-terminal residue" evidence="17">
    <location>
        <position position="1"/>
    </location>
</feature>
<dbReference type="GO" id="GO:0005739">
    <property type="term" value="C:mitochondrion"/>
    <property type="evidence" value="ECO:0007669"/>
    <property type="project" value="GOC"/>
</dbReference>
<keyword evidence="3" id="KW-0963">Cytoplasm</keyword>
<dbReference type="InterPro" id="IPR011009">
    <property type="entry name" value="Kinase-like_dom_sf"/>
</dbReference>
<evidence type="ECO:0000256" key="8">
    <source>
        <dbReference type="ARBA" id="ARBA00022741"/>
    </source>
</evidence>
<keyword evidence="18" id="KW-1185">Reference proteome</keyword>
<dbReference type="Pfam" id="PF02475">
    <property type="entry name" value="TRM5-TYW2_MTfase"/>
    <property type="match status" value="1"/>
</dbReference>
<dbReference type="CDD" id="cd06614">
    <property type="entry name" value="STKc_PAK"/>
    <property type="match status" value="1"/>
</dbReference>
<comment type="similarity">
    <text evidence="2">Belongs to the class I-like SAM-binding methyltransferase superfamily. TRM5/TYW2 family.</text>
</comment>
<dbReference type="GO" id="GO:0070901">
    <property type="term" value="P:mitochondrial tRNA methylation"/>
    <property type="evidence" value="ECO:0007669"/>
    <property type="project" value="UniProtKB-ARBA"/>
</dbReference>
<proteinExistence type="inferred from homology"/>
<dbReference type="InterPro" id="IPR030382">
    <property type="entry name" value="MeTrfase_TRM5/TYW2"/>
</dbReference>
<dbReference type="SMART" id="SM00220">
    <property type="entry name" value="S_TKc"/>
    <property type="match status" value="1"/>
</dbReference>
<dbReference type="GO" id="GO:0052906">
    <property type="term" value="F:tRNA (guanine(37)-N1)-methyltransferase activity"/>
    <property type="evidence" value="ECO:0007669"/>
    <property type="project" value="UniProtKB-EC"/>
</dbReference>
<dbReference type="FunFam" id="3.30.300.110:FF:000001">
    <property type="entry name" value="tRNA (guanine(37)-N1)-methyltransferase"/>
    <property type="match status" value="1"/>
</dbReference>
<feature type="region of interest" description="Disordered" evidence="14">
    <location>
        <begin position="413"/>
        <end position="470"/>
    </location>
</feature>
<dbReference type="FunFam" id="3.30.200.20:FF:000705">
    <property type="entry name" value="Non-specific serine/threonine protein kinase"/>
    <property type="match status" value="1"/>
</dbReference>
<evidence type="ECO:0000256" key="1">
    <source>
        <dbReference type="ARBA" id="ARBA00008874"/>
    </source>
</evidence>
<dbReference type="PANTHER" id="PTHR45832:SF22">
    <property type="entry name" value="SERINE_THREONINE-PROTEIN KINASE SAMKA-RELATED"/>
    <property type="match status" value="1"/>
</dbReference>
<dbReference type="GO" id="GO:0005524">
    <property type="term" value="F:ATP binding"/>
    <property type="evidence" value="ECO:0007669"/>
    <property type="project" value="UniProtKB-UniRule"/>
</dbReference>
<dbReference type="Gene3D" id="3.30.300.110">
    <property type="entry name" value="Met-10+ protein-like domains"/>
    <property type="match status" value="1"/>
</dbReference>
<keyword evidence="6" id="KW-0949">S-adenosyl-L-methionine</keyword>
<feature type="domain" description="Protein kinase" evidence="15">
    <location>
        <begin position="519"/>
        <end position="771"/>
    </location>
</feature>
<dbReference type="GO" id="GO:0004672">
    <property type="term" value="F:protein kinase activity"/>
    <property type="evidence" value="ECO:0007669"/>
    <property type="project" value="InterPro"/>
</dbReference>
<dbReference type="Pfam" id="PF00069">
    <property type="entry name" value="Pkinase"/>
    <property type="match status" value="1"/>
</dbReference>
<evidence type="ECO:0000256" key="7">
    <source>
        <dbReference type="ARBA" id="ARBA00022694"/>
    </source>
</evidence>
<comment type="similarity">
    <text evidence="1">Belongs to the protein kinase superfamily. STE Ser/Thr protein kinase family. STE20 subfamily.</text>
</comment>
<dbReference type="InterPro" id="IPR056744">
    <property type="entry name" value="TRM5/TYW2-like_N"/>
</dbReference>
<evidence type="ECO:0000259" key="16">
    <source>
        <dbReference type="PROSITE" id="PS51684"/>
    </source>
</evidence>
<evidence type="ECO:0000256" key="12">
    <source>
        <dbReference type="ARBA" id="ARBA00047783"/>
    </source>
</evidence>
<evidence type="ECO:0000256" key="2">
    <source>
        <dbReference type="ARBA" id="ARBA00009775"/>
    </source>
</evidence>
<evidence type="ECO:0000256" key="6">
    <source>
        <dbReference type="ARBA" id="ARBA00022691"/>
    </source>
</evidence>
<dbReference type="OrthoDB" id="408788at2759"/>
<evidence type="ECO:0000256" key="11">
    <source>
        <dbReference type="ARBA" id="ARBA00023242"/>
    </source>
</evidence>
<dbReference type="AlphaFoldDB" id="A0A9W8JBZ3"/>